<evidence type="ECO:0000313" key="4">
    <source>
        <dbReference type="EMBL" id="KGM46859.1"/>
    </source>
</evidence>
<dbReference type="Proteomes" id="UP000030004">
    <property type="component" value="Unassembled WGS sequence"/>
</dbReference>
<comment type="caution">
    <text evidence="4">The sequence shown here is derived from an EMBL/GenBank/DDBJ whole genome shotgun (WGS) entry which is preliminary data.</text>
</comment>
<dbReference type="PANTHER" id="PTHR32114:SF2">
    <property type="entry name" value="ABC TRANSPORTER ABCH.3"/>
    <property type="match status" value="1"/>
</dbReference>
<keyword evidence="5" id="KW-1185">Reference proteome</keyword>
<organism evidence="4 5">
    <name type="scientific">Pseudooceanicola atlanticus</name>
    <dbReference type="NCBI Taxonomy" id="1461694"/>
    <lineage>
        <taxon>Bacteria</taxon>
        <taxon>Pseudomonadati</taxon>
        <taxon>Pseudomonadota</taxon>
        <taxon>Alphaproteobacteria</taxon>
        <taxon>Rhodobacterales</taxon>
        <taxon>Paracoccaceae</taxon>
        <taxon>Pseudooceanicola</taxon>
    </lineage>
</organism>
<gene>
    <name evidence="4" type="ORF">ATO9_21320</name>
</gene>
<dbReference type="Gene3D" id="3.40.50.300">
    <property type="entry name" value="P-loop containing nucleotide triphosphate hydrolases"/>
    <property type="match status" value="2"/>
</dbReference>
<dbReference type="Pfam" id="PF13558">
    <property type="entry name" value="SbcC_Walker_B"/>
    <property type="match status" value="1"/>
</dbReference>
<dbReference type="EMBL" id="AQQX01000018">
    <property type="protein sequence ID" value="KGM46859.1"/>
    <property type="molecule type" value="Genomic_DNA"/>
</dbReference>
<dbReference type="eggNOG" id="COG0419">
    <property type="taxonomic scope" value="Bacteria"/>
</dbReference>
<feature type="coiled-coil region" evidence="1">
    <location>
        <begin position="610"/>
        <end position="644"/>
    </location>
</feature>
<dbReference type="OrthoDB" id="9795626at2"/>
<evidence type="ECO:0000259" key="3">
    <source>
        <dbReference type="Pfam" id="PF13476"/>
    </source>
</evidence>
<feature type="coiled-coil region" evidence="1">
    <location>
        <begin position="478"/>
        <end position="505"/>
    </location>
</feature>
<feature type="coiled-coil region" evidence="1">
    <location>
        <begin position="192"/>
        <end position="219"/>
    </location>
</feature>
<evidence type="ECO:0000256" key="1">
    <source>
        <dbReference type="SAM" id="Coils"/>
    </source>
</evidence>
<keyword evidence="1" id="KW-0175">Coiled coil</keyword>
<protein>
    <recommendedName>
        <fullName evidence="3">Rad50/SbcC-type AAA domain-containing protein</fullName>
    </recommendedName>
</protein>
<evidence type="ECO:0000313" key="5">
    <source>
        <dbReference type="Proteomes" id="UP000030004"/>
    </source>
</evidence>
<proteinExistence type="predicted"/>
<dbReference type="RefSeq" id="WP_043754081.1">
    <property type="nucleotide sequence ID" value="NZ_AQQX01000018.1"/>
</dbReference>
<dbReference type="GO" id="GO:0006302">
    <property type="term" value="P:double-strand break repair"/>
    <property type="evidence" value="ECO:0007669"/>
    <property type="project" value="InterPro"/>
</dbReference>
<dbReference type="InterPro" id="IPR038729">
    <property type="entry name" value="Rad50/SbcC_AAA"/>
</dbReference>
<dbReference type="AlphaFoldDB" id="A0A0A0E8Z8"/>
<feature type="region of interest" description="Disordered" evidence="2">
    <location>
        <begin position="322"/>
        <end position="347"/>
    </location>
</feature>
<name>A0A0A0E8Z8_9RHOB</name>
<evidence type="ECO:0000256" key="2">
    <source>
        <dbReference type="SAM" id="MobiDB-lite"/>
    </source>
</evidence>
<dbReference type="InterPro" id="IPR027417">
    <property type="entry name" value="P-loop_NTPase"/>
</dbReference>
<dbReference type="GO" id="GO:0016887">
    <property type="term" value="F:ATP hydrolysis activity"/>
    <property type="evidence" value="ECO:0007669"/>
    <property type="project" value="InterPro"/>
</dbReference>
<dbReference type="SUPFAM" id="SSF52540">
    <property type="entry name" value="P-loop containing nucleoside triphosphate hydrolases"/>
    <property type="match status" value="1"/>
</dbReference>
<accession>A0A0A0E8Z8</accession>
<dbReference type="STRING" id="1461694.ATO9_21320"/>
<feature type="domain" description="Rad50/SbcC-type AAA" evidence="3">
    <location>
        <begin position="5"/>
        <end position="213"/>
    </location>
</feature>
<dbReference type="PANTHER" id="PTHR32114">
    <property type="entry name" value="ABC TRANSPORTER ABCH.3"/>
    <property type="match status" value="1"/>
</dbReference>
<dbReference type="Pfam" id="PF13476">
    <property type="entry name" value="AAA_23"/>
    <property type="match status" value="1"/>
</dbReference>
<sequence>MRPVRLTLQAFGPYPGRVVIDFRDAVEAGLFGIYGQTGSGKSTIFSAMTFALFGEAAKAEQDAPSLRSDHADPDIITEAEFVFDIGERRYVVLRRPDQMRPKARGEGETRSAHEAYLFDATGMALDAITDAARGKILAEKKVRDVDAAVVEMLGYGSEQFRQIVLLPQGRFEKFLSAKTKERLEILRELFDVSLYEKLMADLKSAADEAERQVRDERALCARQLAAEGFESTDALISGIEAATGKCAELRANEETGKATAEAAEKAVRQAEAIEEKFATAEKMNERLRALEAQKGDVETLSEQVRQAERARGLIDVEERVGDAEREVGEAEGARKKADEASELASREAEKAAEALRREDDRADEVETLRRRSDELERYGRILEAAADSNKAVETALKEQRDADNAFQAAKAQLTELQEKRTSKSAELKAARETEAKRAEIADRRAELEKRHLAAKSYEGALQDVATAQDAVAEQLRTSEAATGKAEKARDDYETAERDLAAAQALHLATRLEAGSPCPVCGATEHPAPATGEIGSAGLDKAFRESREAWLAADREARQAGEALVGVQATLDERRKRLSTLEPPEARADVIAAQIGREDAALAALGPRVDILAAEAGIEELGRQVEELERKRDELRDSFDERRNKATEAKATRDGKLAEVPEDLRDVTALAATLKKVTESLESLQAARIAADKALKSAREMALGADKDIESANKALVDCKARHQKAVEVFRTRLAGAGLTAEAFQSLKSAIETLNEDRETVETYRREHKSASDAVTDATSAIEGMPRPDIEALRETHQTHAEALGRVTEERIAAQTRVDHLDRLRKGIEETLRKLDEAEAASGPLRGLAALVNGQNSQRLTLETFAIGAMFDQILEAANLRFGPMTNYQYSLEREMENGGRGKRGLGTQVFDAHTGKSRATSTLSGGETFIAALALALGLADVVEAASGKVRLDTIFIDEGFGSLDTENGSGTLDQVLQVLNSIVRQNRAVGLISHVPLVQEAIPNGFYVRKGMSGSSIEERGVV</sequence>
<reference evidence="4 5" key="1">
    <citation type="journal article" date="2015" name="Antonie Van Leeuwenhoek">
        <title>Pseudooceanicola atlanticus gen. nov. sp. nov., isolated from surface seawater of the Atlantic Ocean and reclassification of Oceanicola batsensis, Oceanicola marinus, Oceanicola nitratireducens, Oceanicola nanhaiensis, Oceanicola antarcticus and Oceanicola flagellatus, as Pseudooceanicola batsensis comb. nov., Pseudooceanicola marinus comb. nov., Pseudooceanicola nitratireducens comb. nov., Pseudooceanicola nanhaiensis comb. nov., Pseudooceanicola antarcticus comb. nov., and Pseudooceanicola flagellatus comb. nov.</title>
        <authorList>
            <person name="Lai Q."/>
            <person name="Li G."/>
            <person name="Liu X."/>
            <person name="Du Y."/>
            <person name="Sun F."/>
            <person name="Shao Z."/>
        </authorList>
    </citation>
    <scope>NUCLEOTIDE SEQUENCE [LARGE SCALE GENOMIC DNA]</scope>
    <source>
        <strain evidence="4 5">22II-s11g</strain>
    </source>
</reference>
<feature type="region of interest" description="Disordered" evidence="2">
    <location>
        <begin position="417"/>
        <end position="437"/>
    </location>
</feature>